<evidence type="ECO:0000313" key="1">
    <source>
        <dbReference type="Proteomes" id="UP000694843"/>
    </source>
</evidence>
<organism evidence="1 2">
    <name type="scientific">Hyalella azteca</name>
    <name type="common">Amphipod</name>
    <dbReference type="NCBI Taxonomy" id="294128"/>
    <lineage>
        <taxon>Eukaryota</taxon>
        <taxon>Metazoa</taxon>
        <taxon>Ecdysozoa</taxon>
        <taxon>Arthropoda</taxon>
        <taxon>Crustacea</taxon>
        <taxon>Multicrustacea</taxon>
        <taxon>Malacostraca</taxon>
        <taxon>Eumalacostraca</taxon>
        <taxon>Peracarida</taxon>
        <taxon>Amphipoda</taxon>
        <taxon>Senticaudata</taxon>
        <taxon>Talitrida</taxon>
        <taxon>Talitroidea</taxon>
        <taxon>Hyalellidae</taxon>
        <taxon>Hyalella</taxon>
    </lineage>
</organism>
<evidence type="ECO:0000313" key="2">
    <source>
        <dbReference type="RefSeq" id="XP_018007511.1"/>
    </source>
</evidence>
<sequence length="154" mass="16162">MPAGVYGEVKCSLRKEIASRDPATYNSAVLAAPPPQIASEEASLPRPYRLALSQIAQDTVAPWRPTPLGSYAPSAPPARSAGILSSPSSIFLPAPPSSSPPCGTDMCRRRHSWPPSLPFPISPLPIPSPPAFAHLTSADTFPPATTGASYHQLV</sequence>
<dbReference type="RefSeq" id="XP_018007511.1">
    <property type="nucleotide sequence ID" value="XM_018152022.1"/>
</dbReference>
<proteinExistence type="predicted"/>
<dbReference type="KEGG" id="hazt:108665287"/>
<dbReference type="GeneID" id="108665287"/>
<protein>
    <submittedName>
        <fullName evidence="2">Classical arabinogalactan protein 9-like</fullName>
    </submittedName>
</protein>
<reference evidence="2" key="1">
    <citation type="submission" date="2025-08" db="UniProtKB">
        <authorList>
            <consortium name="RefSeq"/>
        </authorList>
    </citation>
    <scope>IDENTIFICATION</scope>
    <source>
        <tissue evidence="2">Whole organism</tissue>
    </source>
</reference>
<dbReference type="Proteomes" id="UP000694843">
    <property type="component" value="Unplaced"/>
</dbReference>
<gene>
    <name evidence="2" type="primary">LOC108665287</name>
</gene>
<dbReference type="AlphaFoldDB" id="A0A8B7N104"/>
<name>A0A8B7N104_HYAAZ</name>
<accession>A0A8B7N104</accession>
<keyword evidence="1" id="KW-1185">Reference proteome</keyword>